<dbReference type="InterPro" id="IPR038461">
    <property type="entry name" value="Schlafen_AlbA_2_dom_sf"/>
</dbReference>
<evidence type="ECO:0000313" key="4">
    <source>
        <dbReference type="Proteomes" id="UP000308978"/>
    </source>
</evidence>
<evidence type="ECO:0000259" key="2">
    <source>
        <dbReference type="Pfam" id="PF04326"/>
    </source>
</evidence>
<dbReference type="AlphaFoldDB" id="A0A4S4G625"/>
<dbReference type="PANTHER" id="PTHR30595">
    <property type="entry name" value="GLPR-RELATED TRANSCRIPTIONAL REPRESSOR"/>
    <property type="match status" value="1"/>
</dbReference>
<dbReference type="Proteomes" id="UP000308978">
    <property type="component" value="Unassembled WGS sequence"/>
</dbReference>
<dbReference type="RefSeq" id="WP_136433857.1">
    <property type="nucleotide sequence ID" value="NZ_SSTJ01000004.1"/>
</dbReference>
<dbReference type="Gene3D" id="1.10.10.10">
    <property type="entry name" value="Winged helix-like DNA-binding domain superfamily/Winged helix DNA-binding domain"/>
    <property type="match status" value="1"/>
</dbReference>
<protein>
    <submittedName>
        <fullName evidence="3">Histidine kinase</fullName>
    </submittedName>
</protein>
<dbReference type="PANTHER" id="PTHR30595:SF6">
    <property type="entry name" value="SCHLAFEN ALBA-2 DOMAIN-CONTAINING PROTEIN"/>
    <property type="match status" value="1"/>
</dbReference>
<feature type="region of interest" description="Disordered" evidence="1">
    <location>
        <begin position="1"/>
        <end position="29"/>
    </location>
</feature>
<reference evidence="3 4" key="1">
    <citation type="submission" date="2019-04" db="EMBL/GenBank/DDBJ databases">
        <title>Microbes associate with the intestines of laboratory mice.</title>
        <authorList>
            <person name="Navarre W."/>
            <person name="Wong E."/>
            <person name="Huang K.C."/>
            <person name="Tropini C."/>
            <person name="Ng K."/>
            <person name="Yu B."/>
        </authorList>
    </citation>
    <scope>NUCLEOTIDE SEQUENCE [LARGE SCALE GENOMIC DNA]</scope>
    <source>
        <strain evidence="3 4">NM80_B27</strain>
    </source>
</reference>
<dbReference type="GO" id="GO:0016301">
    <property type="term" value="F:kinase activity"/>
    <property type="evidence" value="ECO:0007669"/>
    <property type="project" value="UniProtKB-KW"/>
</dbReference>
<organism evidence="3 4">
    <name type="scientific">Adlercreutzia caecimuris</name>
    <dbReference type="NCBI Taxonomy" id="671266"/>
    <lineage>
        <taxon>Bacteria</taxon>
        <taxon>Bacillati</taxon>
        <taxon>Actinomycetota</taxon>
        <taxon>Coriobacteriia</taxon>
        <taxon>Eggerthellales</taxon>
        <taxon>Eggerthellaceae</taxon>
        <taxon>Adlercreutzia</taxon>
    </lineage>
</organism>
<dbReference type="EMBL" id="SSTJ01000004">
    <property type="protein sequence ID" value="THG37696.1"/>
    <property type="molecule type" value="Genomic_DNA"/>
</dbReference>
<keyword evidence="3" id="KW-0808">Transferase</keyword>
<dbReference type="InterPro" id="IPR036388">
    <property type="entry name" value="WH-like_DNA-bd_sf"/>
</dbReference>
<proteinExistence type="predicted"/>
<evidence type="ECO:0000256" key="1">
    <source>
        <dbReference type="SAM" id="MobiDB-lite"/>
    </source>
</evidence>
<evidence type="ECO:0000313" key="3">
    <source>
        <dbReference type="EMBL" id="THG37696.1"/>
    </source>
</evidence>
<feature type="compositionally biased region" description="Basic and acidic residues" evidence="1">
    <location>
        <begin position="9"/>
        <end position="29"/>
    </location>
</feature>
<dbReference type="Gene3D" id="3.30.950.30">
    <property type="entry name" value="Schlafen, AAA domain"/>
    <property type="match status" value="1"/>
</dbReference>
<comment type="caution">
    <text evidence="3">The sequence shown here is derived from an EMBL/GenBank/DDBJ whole genome shotgun (WGS) entry which is preliminary data.</text>
</comment>
<gene>
    <name evidence="3" type="ORF">E5986_04845</name>
</gene>
<sequence>MPQTVSMMRGDRNDRIATETTEYRPKRPNSDRKRVLFLGRAPTDAKEALMEWKQLGQLREGNRLEAKLAKGGVPTSVWETYSAFANTEGGIILLGVREESDGTLAVEGLEGAERLLKKFWDGVNNPSKVSANLLTNSDVALGEVAGKTYLSIQVPRAPRQFRPVYVGGDQARGTYRRNGEGDYHCSPDEIVAMVRDASPSPLDALVLDDFGLDALNMESVERFRATMEAVRPGHPWNRLSLEDLLLKLNAAGRVEGERELRPTRAGLLMFGYEYEIVREYPEYFLDYREMGEGTRWRDRVVSNDGTWSGGIFDFWSQVLPRLSAGVKRPFMLGESLQRVDDTEMHAAVREAFVNGLVHADYYGRRGVVALRFPDKVEVGNPGGLRIALDVMLAGGVSDARNPTLMKMFGLINACEKAGSGFDVMRRAATDARAPMPEAEESFGPDRVVVTVYLGSAAADRAYELAPSRDAAHRSGLEAPFADKPPIREMPAADLRGYSAEERTVLFMARERGEFARRDVEQLLSCGPTKAKAVVGALLKKRAIAPKGGGRSTRYIISEG</sequence>
<dbReference type="Pfam" id="PF13749">
    <property type="entry name" value="HATPase_c_4"/>
    <property type="match status" value="1"/>
</dbReference>
<dbReference type="InterPro" id="IPR038475">
    <property type="entry name" value="RecG_C_sf"/>
</dbReference>
<dbReference type="Gene3D" id="3.30.565.60">
    <property type="match status" value="1"/>
</dbReference>
<accession>A0A4S4G625</accession>
<name>A0A4S4G625_9ACTN</name>
<feature type="domain" description="Schlafen AlbA-2" evidence="2">
    <location>
        <begin position="60"/>
        <end position="184"/>
    </location>
</feature>
<keyword evidence="3" id="KW-0418">Kinase</keyword>
<dbReference type="InterPro" id="IPR007421">
    <property type="entry name" value="Schlafen_AlbA_2_dom"/>
</dbReference>
<dbReference type="Pfam" id="PF04326">
    <property type="entry name" value="SLFN_AlbA_2"/>
    <property type="match status" value="1"/>
</dbReference>